<dbReference type="AlphaFoldDB" id="A0A6J6J0Q1"/>
<feature type="region of interest" description="Disordered" evidence="1">
    <location>
        <begin position="1"/>
        <end position="23"/>
    </location>
</feature>
<protein>
    <submittedName>
        <fullName evidence="2">Unannotated protein</fullName>
    </submittedName>
</protein>
<sequence length="214" mass="23532">MLRNKAKHGSYSQNDKSHQAIQNPTSLDNRVFVELISVSELFPVAANHISGNSTITTGQITWSDHPVSNEAAFWQMLSLGLVGKKPGVSRRRWSSPRSNDSRLSFQGERVLGVDSPNRTPVQSCGSKNVVNDNLRFTHSNAGAPKQQPGQIAKPEVDPKLSQENRYGFRGQGKNSNSRKGNCHNSHDFARAGSKRLRIHSVSFTQSTLEGDLGL</sequence>
<proteinExistence type="predicted"/>
<feature type="region of interest" description="Disordered" evidence="1">
    <location>
        <begin position="137"/>
        <end position="187"/>
    </location>
</feature>
<organism evidence="2">
    <name type="scientific">freshwater metagenome</name>
    <dbReference type="NCBI Taxonomy" id="449393"/>
    <lineage>
        <taxon>unclassified sequences</taxon>
        <taxon>metagenomes</taxon>
        <taxon>ecological metagenomes</taxon>
    </lineage>
</organism>
<name>A0A6J6J0Q1_9ZZZZ</name>
<reference evidence="2" key="1">
    <citation type="submission" date="2020-05" db="EMBL/GenBank/DDBJ databases">
        <authorList>
            <person name="Chiriac C."/>
            <person name="Salcher M."/>
            <person name="Ghai R."/>
            <person name="Kavagutti S V."/>
        </authorList>
    </citation>
    <scope>NUCLEOTIDE SEQUENCE</scope>
</reference>
<gene>
    <name evidence="2" type="ORF">UFOPK2131_00219</name>
</gene>
<accession>A0A6J6J0Q1</accession>
<feature type="compositionally biased region" description="Polar residues" evidence="1">
    <location>
        <begin position="172"/>
        <end position="183"/>
    </location>
</feature>
<dbReference type="EMBL" id="CAEZVT010000008">
    <property type="protein sequence ID" value="CAB4630093.1"/>
    <property type="molecule type" value="Genomic_DNA"/>
</dbReference>
<evidence type="ECO:0000313" key="2">
    <source>
        <dbReference type="EMBL" id="CAB4630093.1"/>
    </source>
</evidence>
<feature type="compositionally biased region" description="Polar residues" evidence="1">
    <location>
        <begin position="10"/>
        <end position="23"/>
    </location>
</feature>
<evidence type="ECO:0000256" key="1">
    <source>
        <dbReference type="SAM" id="MobiDB-lite"/>
    </source>
</evidence>